<keyword evidence="5 7" id="KW-0472">Membrane</keyword>
<evidence type="ECO:0000259" key="9">
    <source>
        <dbReference type="Pfam" id="PF12704"/>
    </source>
</evidence>
<evidence type="ECO:0000256" key="1">
    <source>
        <dbReference type="ARBA" id="ARBA00004651"/>
    </source>
</evidence>
<dbReference type="KEGG" id="aba:Acid345_1890"/>
<comment type="subcellular location">
    <subcellularLocation>
        <location evidence="1">Cell membrane</location>
        <topology evidence="1">Multi-pass membrane protein</topology>
    </subcellularLocation>
</comment>
<dbReference type="PANTHER" id="PTHR30572:SF4">
    <property type="entry name" value="ABC TRANSPORTER PERMEASE YTRF"/>
    <property type="match status" value="1"/>
</dbReference>
<evidence type="ECO:0000256" key="5">
    <source>
        <dbReference type="ARBA" id="ARBA00023136"/>
    </source>
</evidence>
<evidence type="ECO:0000256" key="6">
    <source>
        <dbReference type="ARBA" id="ARBA00038076"/>
    </source>
</evidence>
<dbReference type="InterPro" id="IPR017800">
    <property type="entry name" value="ADOP"/>
</dbReference>
<evidence type="ECO:0000256" key="3">
    <source>
        <dbReference type="ARBA" id="ARBA00022692"/>
    </source>
</evidence>
<feature type="transmembrane region" description="Helical" evidence="7">
    <location>
        <begin position="846"/>
        <end position="866"/>
    </location>
</feature>
<name>Q1IQF9_KORVE</name>
<dbReference type="AlphaFoldDB" id="Q1IQF9"/>
<evidence type="ECO:0000259" key="8">
    <source>
        <dbReference type="Pfam" id="PF02687"/>
    </source>
</evidence>
<dbReference type="GO" id="GO:0022857">
    <property type="term" value="F:transmembrane transporter activity"/>
    <property type="evidence" value="ECO:0007669"/>
    <property type="project" value="TreeGrafter"/>
</dbReference>
<dbReference type="NCBIfam" id="TIGR03434">
    <property type="entry name" value="ADOP"/>
    <property type="match status" value="1"/>
</dbReference>
<keyword evidence="3 7" id="KW-0812">Transmembrane</keyword>
<dbReference type="OrthoDB" id="103171at2"/>
<evidence type="ECO:0000313" key="10">
    <source>
        <dbReference type="EMBL" id="ABF40891.1"/>
    </source>
</evidence>
<keyword evidence="11" id="KW-1185">Reference proteome</keyword>
<dbReference type="NCBIfam" id="NF038403">
    <property type="entry name" value="perm_prefix_1"/>
    <property type="match status" value="1"/>
</dbReference>
<feature type="transmembrane region" description="Helical" evidence="7">
    <location>
        <begin position="401"/>
        <end position="422"/>
    </location>
</feature>
<feature type="domain" description="ABC3 transporter permease C-terminal" evidence="8">
    <location>
        <begin position="353"/>
        <end position="462"/>
    </location>
</feature>
<dbReference type="PANTHER" id="PTHR30572">
    <property type="entry name" value="MEMBRANE COMPONENT OF TRANSPORTER-RELATED"/>
    <property type="match status" value="1"/>
</dbReference>
<dbReference type="InterPro" id="IPR047928">
    <property type="entry name" value="Perm_prefix_1"/>
</dbReference>
<dbReference type="Pfam" id="PF02687">
    <property type="entry name" value="FtsX"/>
    <property type="match status" value="2"/>
</dbReference>
<dbReference type="RefSeq" id="WP_011522693.1">
    <property type="nucleotide sequence ID" value="NC_008009.1"/>
</dbReference>
<keyword evidence="2" id="KW-1003">Cell membrane</keyword>
<accession>Q1IQF9</accession>
<feature type="transmembrane region" description="Helical" evidence="7">
    <location>
        <begin position="756"/>
        <end position="780"/>
    </location>
</feature>
<reference evidence="10 11" key="1">
    <citation type="journal article" date="2009" name="Appl. Environ. Microbiol.">
        <title>Three genomes from the phylum Acidobacteria provide insight into the lifestyles of these microorganisms in soils.</title>
        <authorList>
            <person name="Ward N.L."/>
            <person name="Challacombe J.F."/>
            <person name="Janssen P.H."/>
            <person name="Henrissat B."/>
            <person name="Coutinho P.M."/>
            <person name="Wu M."/>
            <person name="Xie G."/>
            <person name="Haft D.H."/>
            <person name="Sait M."/>
            <person name="Badger J."/>
            <person name="Barabote R.D."/>
            <person name="Bradley B."/>
            <person name="Brettin T.S."/>
            <person name="Brinkac L.M."/>
            <person name="Bruce D."/>
            <person name="Creasy T."/>
            <person name="Daugherty S.C."/>
            <person name="Davidsen T.M."/>
            <person name="DeBoy R.T."/>
            <person name="Detter J.C."/>
            <person name="Dodson R.J."/>
            <person name="Durkin A.S."/>
            <person name="Ganapathy A."/>
            <person name="Gwinn-Giglio M."/>
            <person name="Han C.S."/>
            <person name="Khouri H."/>
            <person name="Kiss H."/>
            <person name="Kothari S.P."/>
            <person name="Madupu R."/>
            <person name="Nelson K.E."/>
            <person name="Nelson W.C."/>
            <person name="Paulsen I."/>
            <person name="Penn K."/>
            <person name="Ren Q."/>
            <person name="Rosovitz M.J."/>
            <person name="Selengut J.D."/>
            <person name="Shrivastava S."/>
            <person name="Sullivan S.A."/>
            <person name="Tapia R."/>
            <person name="Thompson L.S."/>
            <person name="Watkins K.L."/>
            <person name="Yang Q."/>
            <person name="Yu C."/>
            <person name="Zafar N."/>
            <person name="Zhou L."/>
            <person name="Kuske C.R."/>
        </authorList>
    </citation>
    <scope>NUCLEOTIDE SEQUENCE [LARGE SCALE GENOMIC DNA]</scope>
    <source>
        <strain evidence="10 11">Ellin345</strain>
    </source>
</reference>
<comment type="similarity">
    <text evidence="6">Belongs to the ABC-4 integral membrane protein family.</text>
</comment>
<dbReference type="HOGENOM" id="CLU_009433_1_0_0"/>
<keyword evidence="4 7" id="KW-1133">Transmembrane helix</keyword>
<dbReference type="Pfam" id="PF12704">
    <property type="entry name" value="MacB_PCD"/>
    <property type="match status" value="2"/>
</dbReference>
<dbReference type="InterPro" id="IPR050250">
    <property type="entry name" value="Macrolide_Exporter_MacB"/>
</dbReference>
<feature type="domain" description="MacB-like periplasmic core" evidence="9">
    <location>
        <begin position="100"/>
        <end position="309"/>
    </location>
</feature>
<dbReference type="GO" id="GO:0005886">
    <property type="term" value="C:plasma membrane"/>
    <property type="evidence" value="ECO:0007669"/>
    <property type="project" value="UniProtKB-SubCell"/>
</dbReference>
<dbReference type="Proteomes" id="UP000002432">
    <property type="component" value="Chromosome"/>
</dbReference>
<proteinExistence type="inferred from homology"/>
<sequence>MKALRAIGQRFLGFFGRERREQEFNDELASHVEMQTDDNVRAGMSPEEARRQAILKLGGLEHTRQAYRERGSLPFLESLEQDLRFAARQFTKNRAFAVTALVVLSLGIGATSAIFAFVDAALIRPLPYRDPNRLVFVTEKTNQIPKANLSYQDYEDWKSKNEVLSRFDVWTGSGILLNGPSGPEAVNGVEATPGIFRTLGVEPALGRDFQDGEDDPKAAPVVILTYKAWQKRFGGRPDIIGQTLRTSEKVYTVIGVLPASFQFAPRGNAELWMPLQHTQGCMARRSCHGLVGVGRLKDGVSVETALANFSAIARQLEIAYPDSNRGQLAYVSSLSEQIVGDVRPLLLLLLAGAALLLVIACVNVSSLLLVRFESRRREVAVRRAMGASHWRLIRQFLTEGVLLVTAACVAGLALAQLAIQMLVRLPSKEMLEAMPSMQGLRVNLHVAGFAFAIGAMAACIFAVAPSIRLPLADGIRNELAEGGRSGSSTLWRKFASNLVVLELATAVILLASAGLLGKSFYKLLHVDLGFAPDHLAMVDVVIPESVAPKPPDQSALAKRVVERVGSVLGVELGSVTSVAPVNYNGNTTWIRLPGKPYNGEHNEVLQREVSSNYFKMLRAQLASGRYFEETDDLNRPLVAMINEALARKYFPGEDPLGKQIGDTTLSPKSMVQVVGVVKDMREGPLDAEIWPAIYYPITQNTDTFFTVMARTSQREEGIIAALEKAVRAEDPRIGTFNERTMQQTIETSPTAYVHRAAAWLVGGFASLALLLGVVGLYGVIAYSVSQRTREIGVRMALGAQRSSVYSMVLKEAGWLTVAGVATGLAGAVGAATMMRSLLFQVRAWDVTTLLGVAVLLATAALVASYLPARRAASVNPVEALRAE</sequence>
<feature type="transmembrane region" description="Helical" evidence="7">
    <location>
        <begin position="812"/>
        <end position="834"/>
    </location>
</feature>
<protein>
    <submittedName>
        <fullName evidence="10">ABC efflux pump, inner membrane subunit</fullName>
    </submittedName>
</protein>
<evidence type="ECO:0000256" key="7">
    <source>
        <dbReference type="SAM" id="Phobius"/>
    </source>
</evidence>
<feature type="transmembrane region" description="Helical" evidence="7">
    <location>
        <begin position="442"/>
        <end position="464"/>
    </location>
</feature>
<gene>
    <name evidence="10" type="ordered locus">Acid345_1890</name>
</gene>
<feature type="domain" description="ABC3 transporter permease C-terminal" evidence="8">
    <location>
        <begin position="764"/>
        <end position="876"/>
    </location>
</feature>
<feature type="domain" description="MacB-like periplasmic core" evidence="9">
    <location>
        <begin position="541"/>
        <end position="724"/>
    </location>
</feature>
<dbReference type="EMBL" id="CP000360">
    <property type="protein sequence ID" value="ABF40891.1"/>
    <property type="molecule type" value="Genomic_DNA"/>
</dbReference>
<evidence type="ECO:0000256" key="4">
    <source>
        <dbReference type="ARBA" id="ARBA00022989"/>
    </source>
</evidence>
<dbReference type="STRING" id="204669.Acid345_1890"/>
<dbReference type="eggNOG" id="COG0577">
    <property type="taxonomic scope" value="Bacteria"/>
</dbReference>
<organism evidence="10 11">
    <name type="scientific">Koribacter versatilis (strain Ellin345)</name>
    <dbReference type="NCBI Taxonomy" id="204669"/>
    <lineage>
        <taxon>Bacteria</taxon>
        <taxon>Pseudomonadati</taxon>
        <taxon>Acidobacteriota</taxon>
        <taxon>Terriglobia</taxon>
        <taxon>Terriglobales</taxon>
        <taxon>Candidatus Korobacteraceae</taxon>
        <taxon>Candidatus Korobacter</taxon>
    </lineage>
</organism>
<dbReference type="InterPro" id="IPR025857">
    <property type="entry name" value="MacB_PCD"/>
</dbReference>
<dbReference type="InterPro" id="IPR003838">
    <property type="entry name" value="ABC3_permease_C"/>
</dbReference>
<evidence type="ECO:0000313" key="11">
    <source>
        <dbReference type="Proteomes" id="UP000002432"/>
    </source>
</evidence>
<feature type="transmembrane region" description="Helical" evidence="7">
    <location>
        <begin position="494"/>
        <end position="516"/>
    </location>
</feature>
<feature type="transmembrane region" description="Helical" evidence="7">
    <location>
        <begin position="95"/>
        <end position="118"/>
    </location>
</feature>
<evidence type="ECO:0000256" key="2">
    <source>
        <dbReference type="ARBA" id="ARBA00022475"/>
    </source>
</evidence>
<dbReference type="EnsemblBacteria" id="ABF40891">
    <property type="protein sequence ID" value="ABF40891"/>
    <property type="gene ID" value="Acid345_1890"/>
</dbReference>
<feature type="transmembrane region" description="Helical" evidence="7">
    <location>
        <begin position="345"/>
        <end position="370"/>
    </location>
</feature>